<reference evidence="2 3" key="1">
    <citation type="submission" date="2017-04" db="EMBL/GenBank/DDBJ databases">
        <title>Whole Genome Sequence of 1,4-Dioxane Degrading Bacterium Mycobacterium dioxanotrophicus PH-06.</title>
        <authorList>
            <person name="He Y."/>
        </authorList>
    </citation>
    <scope>NUCLEOTIDE SEQUENCE [LARGE SCALE GENOMIC DNA]</scope>
    <source>
        <strain evidence="2 3">PH-06</strain>
    </source>
</reference>
<dbReference type="PANTHER" id="PTHR43010">
    <property type="entry name" value="UNIVERSAL STRESS PROTEIN SLR1230"/>
    <property type="match status" value="1"/>
</dbReference>
<evidence type="ECO:0000259" key="1">
    <source>
        <dbReference type="Pfam" id="PF00582"/>
    </source>
</evidence>
<keyword evidence="3" id="KW-1185">Reference proteome</keyword>
<dbReference type="KEGG" id="mdx:BTO20_24090"/>
<dbReference type="InterPro" id="IPR006016">
    <property type="entry name" value="UspA"/>
</dbReference>
<dbReference type="Pfam" id="PF00582">
    <property type="entry name" value="Usp"/>
    <property type="match status" value="1"/>
</dbReference>
<dbReference type="InterPro" id="IPR014729">
    <property type="entry name" value="Rossmann-like_a/b/a_fold"/>
</dbReference>
<dbReference type="AlphaFoldDB" id="A0A1Y0C7M3"/>
<gene>
    <name evidence="2" type="ORF">BTO20_24090</name>
</gene>
<evidence type="ECO:0000313" key="2">
    <source>
        <dbReference type="EMBL" id="ART71211.1"/>
    </source>
</evidence>
<dbReference type="EMBL" id="CP020809">
    <property type="protein sequence ID" value="ART71211.1"/>
    <property type="molecule type" value="Genomic_DNA"/>
</dbReference>
<evidence type="ECO:0000313" key="3">
    <source>
        <dbReference type="Proteomes" id="UP000195331"/>
    </source>
</evidence>
<feature type="domain" description="UspA" evidence="1">
    <location>
        <begin position="11"/>
        <end position="142"/>
    </location>
</feature>
<sequence>MESASLPSPGVVVGIDGSRWALNAALWATDEAVSRGVPLRLVYVVEPRIGDRFDAQEASRDLARADIAIRQARVALESTEQPVKIEWQVVHGEPAEVLLNASETADMLCVGAFGISHEVGDRRPGSTATALSATARCPVAVIGSDRGPYIPAGRVVAGVDGTPGSAHVLNVASDEAELRGAELTILDPSLPGRHLGLNVVGFHTDPIQLLVIAQQGNEVRDVACPVLICR</sequence>
<name>A0A1Y0C7M3_9MYCO</name>
<protein>
    <recommendedName>
        <fullName evidence="1">UspA domain-containing protein</fullName>
    </recommendedName>
</protein>
<organism evidence="2 3">
    <name type="scientific">Mycobacterium dioxanotrophicus</name>
    <dbReference type="NCBI Taxonomy" id="482462"/>
    <lineage>
        <taxon>Bacteria</taxon>
        <taxon>Bacillati</taxon>
        <taxon>Actinomycetota</taxon>
        <taxon>Actinomycetes</taxon>
        <taxon>Mycobacteriales</taxon>
        <taxon>Mycobacteriaceae</taxon>
        <taxon>Mycobacterium</taxon>
    </lineage>
</organism>
<dbReference type="SUPFAM" id="SSF52402">
    <property type="entry name" value="Adenine nucleotide alpha hydrolases-like"/>
    <property type="match status" value="1"/>
</dbReference>
<dbReference type="Gene3D" id="3.40.50.620">
    <property type="entry name" value="HUPs"/>
    <property type="match status" value="2"/>
</dbReference>
<dbReference type="Proteomes" id="UP000195331">
    <property type="component" value="Chromosome"/>
</dbReference>
<proteinExistence type="predicted"/>
<accession>A0A1Y0C7M3</accession>
<dbReference type="InterPro" id="IPR051688">
    <property type="entry name" value="USP_A"/>
</dbReference>
<dbReference type="OrthoDB" id="3174546at2"/>
<dbReference type="PANTHER" id="PTHR43010:SF1">
    <property type="entry name" value="USPA DOMAIN-CONTAINING PROTEIN"/>
    <property type="match status" value="1"/>
</dbReference>
<dbReference type="RefSeq" id="WP_087078611.1">
    <property type="nucleotide sequence ID" value="NZ_CP020809.1"/>
</dbReference>